<dbReference type="SUPFAM" id="SSF53850">
    <property type="entry name" value="Periplasmic binding protein-like II"/>
    <property type="match status" value="1"/>
</dbReference>
<feature type="domain" description="HTH lysR-type" evidence="5">
    <location>
        <begin position="1"/>
        <end position="59"/>
    </location>
</feature>
<dbReference type="EMBL" id="BOCI01000513">
    <property type="protein sequence ID" value="GHW02187.1"/>
    <property type="molecule type" value="Genomic_DNA"/>
</dbReference>
<proteinExistence type="inferred from homology"/>
<dbReference type="PANTHER" id="PTHR30419">
    <property type="entry name" value="HTH-TYPE TRANSCRIPTIONAL REGULATOR YBHD"/>
    <property type="match status" value="1"/>
</dbReference>
<evidence type="ECO:0000256" key="1">
    <source>
        <dbReference type="ARBA" id="ARBA00009437"/>
    </source>
</evidence>
<dbReference type="PROSITE" id="PS50931">
    <property type="entry name" value="HTH_LYSR"/>
    <property type="match status" value="1"/>
</dbReference>
<evidence type="ECO:0000259" key="5">
    <source>
        <dbReference type="PROSITE" id="PS50931"/>
    </source>
</evidence>
<reference evidence="7" key="1">
    <citation type="submission" date="2021-01" db="EMBL/GenBank/DDBJ databases">
        <title>Draft genome sequence of Nasalis larvatus strain YZ03.</title>
        <authorList>
            <person name="Suzuki-Hashido N."/>
            <person name="Tsuchida S."/>
            <person name="Hayakawa T."/>
        </authorList>
    </citation>
    <scope>NUCLEOTIDE SEQUENCE [LARGE SCALE GENOMIC DNA]</scope>
    <source>
        <strain evidence="7">YZ03</strain>
    </source>
</reference>
<accession>A0ABQ3W948</accession>
<organism evidence="6 7">
    <name type="scientific">Lactobacillus nasalidis</name>
    <dbReference type="NCBI Taxonomy" id="2797258"/>
    <lineage>
        <taxon>Bacteria</taxon>
        <taxon>Bacillati</taxon>
        <taxon>Bacillota</taxon>
        <taxon>Bacilli</taxon>
        <taxon>Lactobacillales</taxon>
        <taxon>Lactobacillaceae</taxon>
        <taxon>Lactobacillus</taxon>
    </lineage>
</organism>
<dbReference type="Gene3D" id="3.40.190.290">
    <property type="match status" value="1"/>
</dbReference>
<gene>
    <name evidence="6" type="primary">mleR2</name>
    <name evidence="6" type="ORF">lacNasYZ03_18740</name>
</gene>
<dbReference type="Gene3D" id="1.10.10.10">
    <property type="entry name" value="Winged helix-like DNA-binding domain superfamily/Winged helix DNA-binding domain"/>
    <property type="match status" value="1"/>
</dbReference>
<evidence type="ECO:0000256" key="3">
    <source>
        <dbReference type="ARBA" id="ARBA00023125"/>
    </source>
</evidence>
<dbReference type="InterPro" id="IPR036390">
    <property type="entry name" value="WH_DNA-bd_sf"/>
</dbReference>
<dbReference type="RefSeq" id="WP_201331061.1">
    <property type="nucleotide sequence ID" value="NZ_BOCG01000467.1"/>
</dbReference>
<dbReference type="InterPro" id="IPR000847">
    <property type="entry name" value="LysR_HTH_N"/>
</dbReference>
<dbReference type="InterPro" id="IPR036388">
    <property type="entry name" value="WH-like_DNA-bd_sf"/>
</dbReference>
<protein>
    <submittedName>
        <fullName evidence="6">LysR family transcriptional regulator</fullName>
    </submittedName>
</protein>
<evidence type="ECO:0000256" key="2">
    <source>
        <dbReference type="ARBA" id="ARBA00023015"/>
    </source>
</evidence>
<keyword evidence="3" id="KW-0238">DNA-binding</keyword>
<dbReference type="Proteomes" id="UP000616547">
    <property type="component" value="Unassembled WGS sequence"/>
</dbReference>
<name>A0ABQ3W948_9LACO</name>
<evidence type="ECO:0000313" key="6">
    <source>
        <dbReference type="EMBL" id="GHW02187.1"/>
    </source>
</evidence>
<comment type="similarity">
    <text evidence="1">Belongs to the LysR transcriptional regulatory family.</text>
</comment>
<dbReference type="InterPro" id="IPR005119">
    <property type="entry name" value="LysR_subst-bd"/>
</dbReference>
<dbReference type="Pfam" id="PF00126">
    <property type="entry name" value="HTH_1"/>
    <property type="match status" value="1"/>
</dbReference>
<keyword evidence="4" id="KW-0804">Transcription</keyword>
<evidence type="ECO:0000256" key="4">
    <source>
        <dbReference type="ARBA" id="ARBA00023163"/>
    </source>
</evidence>
<keyword evidence="7" id="KW-1185">Reference proteome</keyword>
<dbReference type="SUPFAM" id="SSF46785">
    <property type="entry name" value="Winged helix' DNA-binding domain"/>
    <property type="match status" value="1"/>
</dbReference>
<comment type="caution">
    <text evidence="6">The sequence shown here is derived from an EMBL/GenBank/DDBJ whole genome shotgun (WGS) entry which is preliminary data.</text>
</comment>
<dbReference type="InterPro" id="IPR050950">
    <property type="entry name" value="HTH-type_LysR_regulators"/>
</dbReference>
<dbReference type="CDD" id="cd05466">
    <property type="entry name" value="PBP2_LTTR_substrate"/>
    <property type="match status" value="1"/>
</dbReference>
<keyword evidence="2" id="KW-0805">Transcription regulation</keyword>
<sequence length="293" mass="33319">MQLKDLEYYVKLVQTQSYSETASYFHLSQPAISSMVGRLEKEFSQELIIKKTRSAMHVTTAGKILYQHALNFLKEEALLKSDLKRSQNKKFVLGYSEVAGRAWLSSVIQELNQGKLLANLETHQESSKRLVEHLHEGKFDAIVFTHFADQVFKGLQVNDIEKYEFKLLVSEKSPLASAESIDIQQASDLPVIMRHKNYLSTQALQRIFAKRDFHPKKKLFLDNIDATEILVADGLGVALRIDTGLPAPAGTRLVPLIHNQRIYVYSALAVRSSFVPTAEHQKYLDILLKNKLH</sequence>
<evidence type="ECO:0000313" key="7">
    <source>
        <dbReference type="Proteomes" id="UP000616547"/>
    </source>
</evidence>
<dbReference type="Pfam" id="PF03466">
    <property type="entry name" value="LysR_substrate"/>
    <property type="match status" value="1"/>
</dbReference>